<dbReference type="EC" id="2.3.1.-" evidence="2"/>
<dbReference type="RefSeq" id="WP_354023959.1">
    <property type="nucleotide sequence ID" value="NZ_JBEPSJ010000001.1"/>
</dbReference>
<keyword evidence="2" id="KW-0808">Transferase</keyword>
<dbReference type="Pfam" id="PF13302">
    <property type="entry name" value="Acetyltransf_3"/>
    <property type="match status" value="1"/>
</dbReference>
<evidence type="ECO:0000259" key="1">
    <source>
        <dbReference type="PROSITE" id="PS51186"/>
    </source>
</evidence>
<dbReference type="PANTHER" id="PTHR43441">
    <property type="entry name" value="RIBOSOMAL-PROTEIN-SERINE ACETYLTRANSFERASE"/>
    <property type="match status" value="1"/>
</dbReference>
<reference evidence="2 3" key="1">
    <citation type="submission" date="2024-06" db="EMBL/GenBank/DDBJ databases">
        <title>Sorghum-associated microbial communities from plants grown in Nebraska, USA.</title>
        <authorList>
            <person name="Schachtman D."/>
        </authorList>
    </citation>
    <scope>NUCLEOTIDE SEQUENCE [LARGE SCALE GENOMIC DNA]</scope>
    <source>
        <strain evidence="2 3">2857</strain>
    </source>
</reference>
<dbReference type="Proteomes" id="UP001549257">
    <property type="component" value="Unassembled WGS sequence"/>
</dbReference>
<dbReference type="Gene3D" id="3.40.630.30">
    <property type="match status" value="1"/>
</dbReference>
<dbReference type="GO" id="GO:0016746">
    <property type="term" value="F:acyltransferase activity"/>
    <property type="evidence" value="ECO:0007669"/>
    <property type="project" value="UniProtKB-KW"/>
</dbReference>
<dbReference type="PROSITE" id="PS51186">
    <property type="entry name" value="GNAT"/>
    <property type="match status" value="1"/>
</dbReference>
<dbReference type="InterPro" id="IPR000182">
    <property type="entry name" value="GNAT_dom"/>
</dbReference>
<dbReference type="EMBL" id="JBEPSJ010000001">
    <property type="protein sequence ID" value="MET4581796.1"/>
    <property type="molecule type" value="Genomic_DNA"/>
</dbReference>
<sequence length="179" mass="19179">MGGQRPIEVRPGLVLEPMHPDLAAEYFAVVDRNLARLARWEPWATAPQTVSSVRVYLAWQAQACTSGTALPFVIRLDGALVGSCTARIDGVDGNAEIGYWIDADAEGAGVAAESIGTLVAHVLAGGDIGRIQARTAVDNTRSRALLERLGFEFEGVQRSAQRFADRRVDMAVYARIAAG</sequence>
<organism evidence="2 3">
    <name type="scientific">Conyzicola nivalis</name>
    <dbReference type="NCBI Taxonomy" id="1477021"/>
    <lineage>
        <taxon>Bacteria</taxon>
        <taxon>Bacillati</taxon>
        <taxon>Actinomycetota</taxon>
        <taxon>Actinomycetes</taxon>
        <taxon>Micrococcales</taxon>
        <taxon>Microbacteriaceae</taxon>
        <taxon>Conyzicola</taxon>
    </lineage>
</organism>
<comment type="caution">
    <text evidence="2">The sequence shown here is derived from an EMBL/GenBank/DDBJ whole genome shotgun (WGS) entry which is preliminary data.</text>
</comment>
<keyword evidence="2" id="KW-0012">Acyltransferase</keyword>
<name>A0ABV2QL68_9MICO</name>
<evidence type="ECO:0000313" key="2">
    <source>
        <dbReference type="EMBL" id="MET4581796.1"/>
    </source>
</evidence>
<dbReference type="InterPro" id="IPR016181">
    <property type="entry name" value="Acyl_CoA_acyltransferase"/>
</dbReference>
<protein>
    <submittedName>
        <fullName evidence="2">Ribosomal-protein-serine acetyltransferase</fullName>
        <ecNumber evidence="2">2.3.1.-</ecNumber>
    </submittedName>
</protein>
<gene>
    <name evidence="2" type="ORF">ABIE21_001286</name>
</gene>
<dbReference type="PANTHER" id="PTHR43441:SF10">
    <property type="entry name" value="ACETYLTRANSFERASE"/>
    <property type="match status" value="1"/>
</dbReference>
<dbReference type="InterPro" id="IPR051908">
    <property type="entry name" value="Ribosomal_N-acetyltransferase"/>
</dbReference>
<keyword evidence="3" id="KW-1185">Reference proteome</keyword>
<proteinExistence type="predicted"/>
<accession>A0ABV2QL68</accession>
<feature type="domain" description="N-acetyltransferase" evidence="1">
    <location>
        <begin position="24"/>
        <end position="179"/>
    </location>
</feature>
<dbReference type="SUPFAM" id="SSF55729">
    <property type="entry name" value="Acyl-CoA N-acyltransferases (Nat)"/>
    <property type="match status" value="1"/>
</dbReference>
<evidence type="ECO:0000313" key="3">
    <source>
        <dbReference type="Proteomes" id="UP001549257"/>
    </source>
</evidence>